<dbReference type="AlphaFoldDB" id="A0A5K8A2W2"/>
<evidence type="ECO:0000313" key="1">
    <source>
        <dbReference type="EMBL" id="BBO86748.1"/>
    </source>
</evidence>
<dbReference type="KEGG" id="dov:DSCO28_73140"/>
<evidence type="ECO:0000313" key="2">
    <source>
        <dbReference type="Proteomes" id="UP000425960"/>
    </source>
</evidence>
<dbReference type="EMBL" id="AP021877">
    <property type="protein sequence ID" value="BBO86748.1"/>
    <property type="molecule type" value="Genomic_DNA"/>
</dbReference>
<organism evidence="1 2">
    <name type="scientific">Desulfosarcina ovata subsp. sediminis</name>
    <dbReference type="NCBI Taxonomy" id="885957"/>
    <lineage>
        <taxon>Bacteria</taxon>
        <taxon>Pseudomonadati</taxon>
        <taxon>Thermodesulfobacteriota</taxon>
        <taxon>Desulfobacteria</taxon>
        <taxon>Desulfobacterales</taxon>
        <taxon>Desulfosarcinaceae</taxon>
        <taxon>Desulfosarcina</taxon>
    </lineage>
</organism>
<name>A0A5K8A2W2_9BACT</name>
<sequence>MKKTWEEKKAAIEILKEKRDAYLLIASVVPKKETRNKYLQKAKALSVGTIKLETGAK</sequence>
<dbReference type="Proteomes" id="UP000425960">
    <property type="component" value="Plasmid Do28_1"/>
</dbReference>
<accession>A0A5K8A2W2</accession>
<keyword evidence="1" id="KW-0614">Plasmid</keyword>
<proteinExistence type="predicted"/>
<geneLocation type="plasmid" evidence="2">
    <name>do28_1 dna</name>
</geneLocation>
<reference evidence="1 2" key="1">
    <citation type="submission" date="2019-11" db="EMBL/GenBank/DDBJ databases">
        <title>Comparative genomics of hydrocarbon-degrading Desulfosarcina strains.</title>
        <authorList>
            <person name="Watanabe M."/>
            <person name="Kojima H."/>
            <person name="Fukui M."/>
        </authorList>
    </citation>
    <scope>NUCLEOTIDE SEQUENCE [LARGE SCALE GENOMIC DNA]</scope>
    <source>
        <strain evidence="1 2">28bB2T</strain>
        <plasmid evidence="2">do28_1 dna</plasmid>
    </source>
</reference>
<dbReference type="RefSeq" id="WP_155326328.1">
    <property type="nucleotide sequence ID" value="NZ_AP021877.1"/>
</dbReference>
<protein>
    <submittedName>
        <fullName evidence="1">Uncharacterized protein</fullName>
    </submittedName>
</protein>
<gene>
    <name evidence="1" type="ORF">DSCO28_73140</name>
</gene>